<comment type="caution">
    <text evidence="1">The sequence shown here is derived from an EMBL/GenBank/DDBJ whole genome shotgun (WGS) entry which is preliminary data.</text>
</comment>
<evidence type="ECO:0008006" key="2">
    <source>
        <dbReference type="Google" id="ProtNLM"/>
    </source>
</evidence>
<dbReference type="PANTHER" id="PTHR43000">
    <property type="entry name" value="DTDP-D-GLUCOSE 4,6-DEHYDRATASE-RELATED"/>
    <property type="match status" value="1"/>
</dbReference>
<proteinExistence type="predicted"/>
<dbReference type="SUPFAM" id="SSF51735">
    <property type="entry name" value="NAD(P)-binding Rossmann-fold domains"/>
    <property type="match status" value="1"/>
</dbReference>
<evidence type="ECO:0000313" key="1">
    <source>
        <dbReference type="EMBL" id="GAI12039.1"/>
    </source>
</evidence>
<feature type="non-terminal residue" evidence="1">
    <location>
        <position position="1"/>
    </location>
</feature>
<protein>
    <recommendedName>
        <fullName evidence="2">NAD-dependent epimerase/dehydratase domain-containing protein</fullName>
    </recommendedName>
</protein>
<organism evidence="1">
    <name type="scientific">marine sediment metagenome</name>
    <dbReference type="NCBI Taxonomy" id="412755"/>
    <lineage>
        <taxon>unclassified sequences</taxon>
        <taxon>metagenomes</taxon>
        <taxon>ecological metagenomes</taxon>
    </lineage>
</organism>
<dbReference type="Gene3D" id="3.90.25.10">
    <property type="entry name" value="UDP-galactose 4-epimerase, domain 1"/>
    <property type="match status" value="2"/>
</dbReference>
<gene>
    <name evidence="1" type="ORF">S06H3_18045</name>
</gene>
<dbReference type="EMBL" id="BARV01009082">
    <property type="protein sequence ID" value="GAI12039.1"/>
    <property type="molecule type" value="Genomic_DNA"/>
</dbReference>
<accession>X1N0C4</accession>
<name>X1N0C4_9ZZZZ</name>
<reference evidence="1" key="1">
    <citation type="journal article" date="2014" name="Front. Microbiol.">
        <title>High frequency of phylogenetically diverse reductive dehalogenase-homologous genes in deep subseafloor sedimentary metagenomes.</title>
        <authorList>
            <person name="Kawai M."/>
            <person name="Futagami T."/>
            <person name="Toyoda A."/>
            <person name="Takaki Y."/>
            <person name="Nishi S."/>
            <person name="Hori S."/>
            <person name="Arai W."/>
            <person name="Tsubouchi T."/>
            <person name="Morono Y."/>
            <person name="Uchiyama I."/>
            <person name="Ito T."/>
            <person name="Fujiyama A."/>
            <person name="Inagaki F."/>
            <person name="Takami H."/>
        </authorList>
    </citation>
    <scope>NUCLEOTIDE SEQUENCE</scope>
    <source>
        <strain evidence="1">Expedition CK06-06</strain>
    </source>
</reference>
<sequence length="226" mass="26197">RLPFPRQAGSWYHQTKVHGTNNVIFANRIWGLRSTDIMQGVVHGIVTEDMKRMCDCDCVRKLDSRLITRFDFDEVWGTALNRFCAQAIIGHDITPYGKGGQTRGYIALRDSIQCMTIALENPPDEGEYRTFNQFDECYSVNELAEHVVKVAGEQGIDAKIWNIENPRVEAEEHYYNPDHDTLRRLGFKPTHTLDEELAITIGYLKRYKDRIEAKRHKIKPTVNWRA</sequence>
<dbReference type="AlphaFoldDB" id="X1N0C4"/>
<dbReference type="InterPro" id="IPR036291">
    <property type="entry name" value="NAD(P)-bd_dom_sf"/>
</dbReference>